<dbReference type="InterPro" id="IPR003362">
    <property type="entry name" value="Bact_transf"/>
</dbReference>
<dbReference type="Gene3D" id="3.40.50.720">
    <property type="entry name" value="NAD(P)-binding Rossmann-like Domain"/>
    <property type="match status" value="1"/>
</dbReference>
<evidence type="ECO:0000256" key="4">
    <source>
        <dbReference type="ARBA" id="ARBA00022692"/>
    </source>
</evidence>
<evidence type="ECO:0000256" key="3">
    <source>
        <dbReference type="ARBA" id="ARBA00022679"/>
    </source>
</evidence>
<dbReference type="Proteomes" id="UP000598633">
    <property type="component" value="Unassembled WGS sequence"/>
</dbReference>
<proteinExistence type="inferred from homology"/>
<feature type="domain" description="Bacterial sugar transferase" evidence="8">
    <location>
        <begin position="282"/>
        <end position="463"/>
    </location>
</feature>
<dbReference type="GO" id="GO:0089702">
    <property type="term" value="F:undecaprenyl-phosphate glucose phosphotransferase activity"/>
    <property type="evidence" value="ECO:0007669"/>
    <property type="project" value="UniProtKB-EC"/>
</dbReference>
<comment type="subcellular location">
    <subcellularLocation>
        <location evidence="1">Membrane</location>
        <topology evidence="1">Multi-pass membrane protein</topology>
    </subcellularLocation>
</comment>
<evidence type="ECO:0000256" key="5">
    <source>
        <dbReference type="ARBA" id="ARBA00022989"/>
    </source>
</evidence>
<dbReference type="Pfam" id="PF02397">
    <property type="entry name" value="Bac_transf"/>
    <property type="match status" value="1"/>
</dbReference>
<dbReference type="InterPro" id="IPR036291">
    <property type="entry name" value="NAD(P)-bd_dom_sf"/>
</dbReference>
<evidence type="ECO:0000256" key="1">
    <source>
        <dbReference type="ARBA" id="ARBA00004141"/>
    </source>
</evidence>
<sequence>MIERRRQIQVLLQLVGDILATAVAVVIAYWLRFEVQVQPVTKGLPPFNMYMRLVPVVVLLYPLVFYFQGLYQRRRIRSRFDESMRVLVAVLLATVLLTAGLTFYRPPDFTYSRLFVAIFAAVDTVLVGLTRWVVGVTLARIRRSGGNLQRVLVIGAGDLGRKVVDRLQLHKEYGFSVVGFLDDDPGRQQRDIQGVPVLGTTGDLEQVITAERVDQVMIALPLEAHYRTVKLVRRAGQLPVDIKVVPDVLQYYVMRAGIEDLDGLPLINLTRIPLQGWNQIVKRAFDIFGSTTLLLVTSWLFPIVAWLIKREDGGPVFFSQVRTGLDGRSFRLFKFRSMREDAEGDGEAQWTRIRDSRVTPIGDFLRRTNLDELPQLYNVLIGDMSLVGPRPEQPKFVERFRNRYPTYNSRHRVRSGLTGWAQVNGLRGDTSIRQRVAHDLYYIENWSLGLDIKILWRTFRVALHDARA</sequence>
<feature type="transmembrane region" description="Helical" evidence="7">
    <location>
        <begin position="110"/>
        <end position="134"/>
    </location>
</feature>
<feature type="transmembrane region" description="Helical" evidence="7">
    <location>
        <begin position="12"/>
        <end position="31"/>
    </location>
</feature>
<keyword evidence="3 9" id="KW-0808">Transferase</keyword>
<dbReference type="AlphaFoldDB" id="A0A8J6XZX3"/>
<evidence type="ECO:0000313" key="10">
    <source>
        <dbReference type="Proteomes" id="UP000598633"/>
    </source>
</evidence>
<evidence type="ECO:0000259" key="8">
    <source>
        <dbReference type="Pfam" id="PF02397"/>
    </source>
</evidence>
<accession>A0A8J6XZX3</accession>
<keyword evidence="5 7" id="KW-1133">Transmembrane helix</keyword>
<feature type="transmembrane region" description="Helical" evidence="7">
    <location>
        <begin position="287"/>
        <end position="308"/>
    </location>
</feature>
<evidence type="ECO:0000256" key="7">
    <source>
        <dbReference type="SAM" id="Phobius"/>
    </source>
</evidence>
<comment type="similarity">
    <text evidence="2">Belongs to the bacterial sugar transferase family.</text>
</comment>
<name>A0A8J6XZX3_9BACT</name>
<feature type="transmembrane region" description="Helical" evidence="7">
    <location>
        <begin position="51"/>
        <end position="71"/>
    </location>
</feature>
<comment type="caution">
    <text evidence="9">The sequence shown here is derived from an EMBL/GenBank/DDBJ whole genome shotgun (WGS) entry which is preliminary data.</text>
</comment>
<organism evidence="9 10">
    <name type="scientific">Candidatus Sulfomarinibacter kjeldsenii</name>
    <dbReference type="NCBI Taxonomy" id="2885994"/>
    <lineage>
        <taxon>Bacteria</taxon>
        <taxon>Pseudomonadati</taxon>
        <taxon>Acidobacteriota</taxon>
        <taxon>Thermoanaerobaculia</taxon>
        <taxon>Thermoanaerobaculales</taxon>
        <taxon>Candidatus Sulfomarinibacteraceae</taxon>
        <taxon>Candidatus Sulfomarinibacter</taxon>
    </lineage>
</organism>
<dbReference type="Pfam" id="PF13727">
    <property type="entry name" value="CoA_binding_3"/>
    <property type="match status" value="1"/>
</dbReference>
<keyword evidence="6 7" id="KW-0472">Membrane</keyword>
<dbReference type="EMBL" id="JACXWA010000086">
    <property type="protein sequence ID" value="MBD3870758.1"/>
    <property type="molecule type" value="Genomic_DNA"/>
</dbReference>
<evidence type="ECO:0000313" key="9">
    <source>
        <dbReference type="EMBL" id="MBD3870758.1"/>
    </source>
</evidence>
<feature type="transmembrane region" description="Helical" evidence="7">
    <location>
        <begin position="83"/>
        <end position="104"/>
    </location>
</feature>
<gene>
    <name evidence="9" type="ORF">IFJ97_05295</name>
</gene>
<dbReference type="InterPro" id="IPR017473">
    <property type="entry name" value="Undecaprenyl-P_gluc_Ptfrase"/>
</dbReference>
<evidence type="ECO:0000256" key="2">
    <source>
        <dbReference type="ARBA" id="ARBA00006464"/>
    </source>
</evidence>
<dbReference type="NCBIfam" id="TIGR03025">
    <property type="entry name" value="EPS_sugtrans"/>
    <property type="match status" value="1"/>
</dbReference>
<dbReference type="SUPFAM" id="SSF51735">
    <property type="entry name" value="NAD(P)-binding Rossmann-fold domains"/>
    <property type="match status" value="1"/>
</dbReference>
<dbReference type="PANTHER" id="PTHR30576:SF0">
    <property type="entry name" value="UNDECAPRENYL-PHOSPHATE N-ACETYLGALACTOSAMINYL 1-PHOSPHATE TRANSFERASE-RELATED"/>
    <property type="match status" value="1"/>
</dbReference>
<dbReference type="EC" id="2.7.8.31" evidence="9"/>
<dbReference type="NCBIfam" id="TIGR03023">
    <property type="entry name" value="WcaJ_sugtrans"/>
    <property type="match status" value="1"/>
</dbReference>
<evidence type="ECO:0000256" key="6">
    <source>
        <dbReference type="ARBA" id="ARBA00023136"/>
    </source>
</evidence>
<keyword evidence="4 7" id="KW-0812">Transmembrane</keyword>
<dbReference type="PANTHER" id="PTHR30576">
    <property type="entry name" value="COLANIC BIOSYNTHESIS UDP-GLUCOSE LIPID CARRIER TRANSFERASE"/>
    <property type="match status" value="1"/>
</dbReference>
<dbReference type="GO" id="GO:0016020">
    <property type="term" value="C:membrane"/>
    <property type="evidence" value="ECO:0007669"/>
    <property type="project" value="UniProtKB-SubCell"/>
</dbReference>
<reference evidence="9 10" key="1">
    <citation type="submission" date="2020-08" db="EMBL/GenBank/DDBJ databases">
        <title>Acidobacteriota in marine sediments use diverse sulfur dissimilation pathways.</title>
        <authorList>
            <person name="Wasmund K."/>
        </authorList>
    </citation>
    <scope>NUCLEOTIDE SEQUENCE [LARGE SCALE GENOMIC DNA]</scope>
    <source>
        <strain evidence="9">MAG AM3-A</strain>
    </source>
</reference>
<dbReference type="InterPro" id="IPR017475">
    <property type="entry name" value="EPS_sugar_tfrase"/>
</dbReference>
<protein>
    <submittedName>
        <fullName evidence="9">Undecaprenyl-phosphate glucose phosphotransferase</fullName>
        <ecNumber evidence="9">2.7.8.31</ecNumber>
    </submittedName>
</protein>